<evidence type="ECO:0000259" key="2">
    <source>
        <dbReference type="PROSITE" id="PS50994"/>
    </source>
</evidence>
<gene>
    <name evidence="3" type="ORF">CR513_02707</name>
</gene>
<dbReference type="GO" id="GO:0003676">
    <property type="term" value="F:nucleic acid binding"/>
    <property type="evidence" value="ECO:0007669"/>
    <property type="project" value="InterPro"/>
</dbReference>
<feature type="domain" description="Integrase catalytic" evidence="2">
    <location>
        <begin position="1"/>
        <end position="111"/>
    </location>
</feature>
<sequence length="503" mass="58052">MDFMRSNTFCRFGVPKALINDQGSQFCNKTMSTLLERYGIVHRVATAYHPEIKQLLQKMVNPNKNDWIRLLEDTLTAYRMVLGMSPYRIAFGKECHLPVGIEHRAYWAIKKCNMAFDQAELEELRLEAYENSMIYKKKVKQFHDNMMLRKEFSVGKKVLLFNSRLKLIVDYQQDFQSQWALAEAVQEGPTMTQGDMESLSLIKPSYKLEASQNLVVLVNIGVYFLVQVETGEIELQLGLYRLTFSHTHPAKTDFAKPRPSPLGHSSETESYQPDEFLFMLTPSPTADSVSNSRFDFSWRLCKPTPSLPVEFIPAIRICPSSKVEGTLAVSSFHGDEHRRLILLVNSSLKATIVLESVLTRDRDCTHSRHGRVIMMESSSEEVSSYTCNSRRMMRQMAQMEEKLKGCLKPMKVDKESVNVKVEALSRAKVYMKVREAELRAQTAHLWSHRGHITTKGVSDHKGKKKQEREEPCKEKRQEVKPHKDKRQRREKDLTKPLIKTKDI</sequence>
<dbReference type="AlphaFoldDB" id="A0A371IBS8"/>
<dbReference type="GO" id="GO:0015074">
    <property type="term" value="P:DNA integration"/>
    <property type="evidence" value="ECO:0007669"/>
    <property type="project" value="InterPro"/>
</dbReference>
<dbReference type="EMBL" id="QJKJ01000456">
    <property type="protein sequence ID" value="RDY12493.1"/>
    <property type="molecule type" value="Genomic_DNA"/>
</dbReference>
<proteinExistence type="predicted"/>
<dbReference type="Proteomes" id="UP000257109">
    <property type="component" value="Unassembled WGS sequence"/>
</dbReference>
<dbReference type="PANTHER" id="PTHR47266">
    <property type="entry name" value="ENDONUCLEASE-RELATED"/>
    <property type="match status" value="1"/>
</dbReference>
<dbReference type="SUPFAM" id="SSF53098">
    <property type="entry name" value="Ribonuclease H-like"/>
    <property type="match status" value="1"/>
</dbReference>
<feature type="non-terminal residue" evidence="3">
    <location>
        <position position="1"/>
    </location>
</feature>
<dbReference type="InterPro" id="IPR036397">
    <property type="entry name" value="RNaseH_sf"/>
</dbReference>
<feature type="region of interest" description="Disordered" evidence="1">
    <location>
        <begin position="451"/>
        <end position="503"/>
    </location>
</feature>
<name>A0A371IBS8_MUCPR</name>
<reference evidence="3" key="1">
    <citation type="submission" date="2018-05" db="EMBL/GenBank/DDBJ databases">
        <title>Draft genome of Mucuna pruriens seed.</title>
        <authorList>
            <person name="Nnadi N.E."/>
            <person name="Vos R."/>
            <person name="Hasami M.H."/>
            <person name="Devisetty U.K."/>
            <person name="Aguiy J.C."/>
        </authorList>
    </citation>
    <scope>NUCLEOTIDE SEQUENCE [LARGE SCALE GENOMIC DNA]</scope>
    <source>
        <strain evidence="3">JCA_2017</strain>
    </source>
</reference>
<evidence type="ECO:0000313" key="3">
    <source>
        <dbReference type="EMBL" id="RDY12493.1"/>
    </source>
</evidence>
<dbReference type="PROSITE" id="PS50994">
    <property type="entry name" value="INTEGRASE"/>
    <property type="match status" value="1"/>
</dbReference>
<dbReference type="InterPro" id="IPR001584">
    <property type="entry name" value="Integrase_cat-core"/>
</dbReference>
<evidence type="ECO:0000313" key="4">
    <source>
        <dbReference type="Proteomes" id="UP000257109"/>
    </source>
</evidence>
<evidence type="ECO:0000256" key="1">
    <source>
        <dbReference type="SAM" id="MobiDB-lite"/>
    </source>
</evidence>
<organism evidence="3 4">
    <name type="scientific">Mucuna pruriens</name>
    <name type="common">Velvet bean</name>
    <name type="synonym">Dolichos pruriens</name>
    <dbReference type="NCBI Taxonomy" id="157652"/>
    <lineage>
        <taxon>Eukaryota</taxon>
        <taxon>Viridiplantae</taxon>
        <taxon>Streptophyta</taxon>
        <taxon>Embryophyta</taxon>
        <taxon>Tracheophyta</taxon>
        <taxon>Spermatophyta</taxon>
        <taxon>Magnoliopsida</taxon>
        <taxon>eudicotyledons</taxon>
        <taxon>Gunneridae</taxon>
        <taxon>Pentapetalae</taxon>
        <taxon>rosids</taxon>
        <taxon>fabids</taxon>
        <taxon>Fabales</taxon>
        <taxon>Fabaceae</taxon>
        <taxon>Papilionoideae</taxon>
        <taxon>50 kb inversion clade</taxon>
        <taxon>NPAAA clade</taxon>
        <taxon>indigoferoid/millettioid clade</taxon>
        <taxon>Phaseoleae</taxon>
        <taxon>Mucuna</taxon>
    </lineage>
</organism>
<comment type="caution">
    <text evidence="3">The sequence shown here is derived from an EMBL/GenBank/DDBJ whole genome shotgun (WGS) entry which is preliminary data.</text>
</comment>
<dbReference type="InterPro" id="IPR012337">
    <property type="entry name" value="RNaseH-like_sf"/>
</dbReference>
<keyword evidence="4" id="KW-1185">Reference proteome</keyword>
<dbReference type="InterPro" id="IPR052160">
    <property type="entry name" value="Gypsy_RT_Integrase-like"/>
</dbReference>
<protein>
    <recommendedName>
        <fullName evidence="2">Integrase catalytic domain-containing protein</fullName>
    </recommendedName>
</protein>
<dbReference type="Gene3D" id="3.30.420.10">
    <property type="entry name" value="Ribonuclease H-like superfamily/Ribonuclease H"/>
    <property type="match status" value="1"/>
</dbReference>
<accession>A0A371IBS8</accession>
<feature type="compositionally biased region" description="Basic and acidic residues" evidence="1">
    <location>
        <begin position="466"/>
        <end position="503"/>
    </location>
</feature>